<sequence length="117" mass="12749">MKKSYRLQLAVLSCLAVLAGLTSTSFAMDHPEVQLLDHNGFPIAAAAGATTAYSSMKTCNFCHDSEMIEKHSYHAQIGTNEMKGWMAFNPNSPDKYKAGVATKGKSWVQSPGHIGKW</sequence>
<feature type="chain" id="PRO_5009916828" description="Cytochrome c domain-containing protein" evidence="1">
    <location>
        <begin position="28"/>
        <end position="117"/>
    </location>
</feature>
<evidence type="ECO:0000313" key="3">
    <source>
        <dbReference type="Proteomes" id="UP000184171"/>
    </source>
</evidence>
<dbReference type="Proteomes" id="UP000184171">
    <property type="component" value="Unassembled WGS sequence"/>
</dbReference>
<feature type="signal peptide" evidence="1">
    <location>
        <begin position="1"/>
        <end position="27"/>
    </location>
</feature>
<reference evidence="2 3" key="1">
    <citation type="submission" date="2016-11" db="EMBL/GenBank/DDBJ databases">
        <authorList>
            <person name="Jaros S."/>
            <person name="Januszkiewicz K."/>
            <person name="Wedrychowicz H."/>
        </authorList>
    </citation>
    <scope>NUCLEOTIDE SEQUENCE [LARGE SCALE GENOMIC DNA]</scope>
    <source>
        <strain evidence="2 3">DSM 5091</strain>
    </source>
</reference>
<evidence type="ECO:0008006" key="4">
    <source>
        <dbReference type="Google" id="ProtNLM"/>
    </source>
</evidence>
<evidence type="ECO:0000313" key="2">
    <source>
        <dbReference type="EMBL" id="SHI76828.1"/>
    </source>
</evidence>
<gene>
    <name evidence="2" type="ORF">SAMN02745165_00809</name>
</gene>
<proteinExistence type="predicted"/>
<name>A0A1M6DUX7_MALRU</name>
<keyword evidence="3" id="KW-1185">Reference proteome</keyword>
<evidence type="ECO:0000256" key="1">
    <source>
        <dbReference type="SAM" id="SignalP"/>
    </source>
</evidence>
<dbReference type="OrthoDB" id="5396561at2"/>
<accession>A0A1M6DUX7</accession>
<protein>
    <recommendedName>
        <fullName evidence="4">Cytochrome c domain-containing protein</fullName>
    </recommendedName>
</protein>
<dbReference type="RefSeq" id="WP_139249304.1">
    <property type="nucleotide sequence ID" value="NZ_FQZT01000002.1"/>
</dbReference>
<keyword evidence="1" id="KW-0732">Signal</keyword>
<dbReference type="EMBL" id="FQZT01000002">
    <property type="protein sequence ID" value="SHI76828.1"/>
    <property type="molecule type" value="Genomic_DNA"/>
</dbReference>
<organism evidence="2 3">
    <name type="scientific">Malonomonas rubra DSM 5091</name>
    <dbReference type="NCBI Taxonomy" id="1122189"/>
    <lineage>
        <taxon>Bacteria</taxon>
        <taxon>Pseudomonadati</taxon>
        <taxon>Thermodesulfobacteriota</taxon>
        <taxon>Desulfuromonadia</taxon>
        <taxon>Desulfuromonadales</taxon>
        <taxon>Geopsychrobacteraceae</taxon>
        <taxon>Malonomonas</taxon>
    </lineage>
</organism>
<dbReference type="AlphaFoldDB" id="A0A1M6DUX7"/>